<name>A0A4D9DNV8_9SAUR</name>
<proteinExistence type="predicted"/>
<organism evidence="1 2">
    <name type="scientific">Platysternon megacephalum</name>
    <name type="common">big-headed turtle</name>
    <dbReference type="NCBI Taxonomy" id="55544"/>
    <lineage>
        <taxon>Eukaryota</taxon>
        <taxon>Metazoa</taxon>
        <taxon>Chordata</taxon>
        <taxon>Craniata</taxon>
        <taxon>Vertebrata</taxon>
        <taxon>Euteleostomi</taxon>
        <taxon>Archelosauria</taxon>
        <taxon>Testudinata</taxon>
        <taxon>Testudines</taxon>
        <taxon>Cryptodira</taxon>
        <taxon>Durocryptodira</taxon>
        <taxon>Testudinoidea</taxon>
        <taxon>Platysternidae</taxon>
        <taxon>Platysternon</taxon>
    </lineage>
</organism>
<dbReference type="EMBL" id="QXTE01000347">
    <property type="protein sequence ID" value="TFJ99150.1"/>
    <property type="molecule type" value="Genomic_DNA"/>
</dbReference>
<accession>A0A4D9DNV8</accession>
<evidence type="ECO:0000313" key="2">
    <source>
        <dbReference type="Proteomes" id="UP000297703"/>
    </source>
</evidence>
<evidence type="ECO:0000313" key="1">
    <source>
        <dbReference type="EMBL" id="TFJ99150.1"/>
    </source>
</evidence>
<protein>
    <submittedName>
        <fullName evidence="1">Lens epithelial cell protein LEP503</fullName>
    </submittedName>
</protein>
<reference evidence="1 2" key="1">
    <citation type="submission" date="2019-04" db="EMBL/GenBank/DDBJ databases">
        <title>Draft genome of the big-headed turtle Platysternon megacephalum.</title>
        <authorList>
            <person name="Gong S."/>
        </authorList>
    </citation>
    <scope>NUCLEOTIDE SEQUENCE [LARGE SCALE GENOMIC DNA]</scope>
    <source>
        <strain evidence="1">DO16091913</strain>
        <tissue evidence="1">Muscle</tissue>
    </source>
</reference>
<keyword evidence="2" id="KW-1185">Reference proteome</keyword>
<comment type="caution">
    <text evidence="1">The sequence shown here is derived from an EMBL/GenBank/DDBJ whole genome shotgun (WGS) entry which is preliminary data.</text>
</comment>
<dbReference type="AlphaFoldDB" id="A0A4D9DNV8"/>
<dbReference type="Proteomes" id="UP000297703">
    <property type="component" value="Unassembled WGS sequence"/>
</dbReference>
<reference evidence="1 2" key="2">
    <citation type="submission" date="2019-04" db="EMBL/GenBank/DDBJ databases">
        <title>The genome sequence of big-headed turtle.</title>
        <authorList>
            <person name="Gong S."/>
        </authorList>
    </citation>
    <scope>NUCLEOTIDE SEQUENCE [LARGE SCALE GENOMIC DNA]</scope>
    <source>
        <strain evidence="1">DO16091913</strain>
        <tissue evidence="1">Muscle</tissue>
    </source>
</reference>
<gene>
    <name evidence="1" type="ORF">DR999_PMT18846</name>
</gene>
<sequence length="118" mass="13944">MTLTVDEESAFQMMQNSKLRSNIFMDGNSINRFKNKMCWGGNLECSTNRKSYRMSYTYGPLARNHTENIHPLGIKKWWKGQMQKRFSDLADKSKCLLPFILKRTYTVKENITDYSKKE</sequence>